<dbReference type="InterPro" id="IPR029767">
    <property type="entry name" value="WecB-like"/>
</dbReference>
<evidence type="ECO:0000313" key="1">
    <source>
        <dbReference type="EMBL" id="MDC8829537.1"/>
    </source>
</evidence>
<dbReference type="InterPro" id="IPR016886">
    <property type="entry name" value="UCP028458_glyceroPtfrase"/>
</dbReference>
<reference evidence="1 2" key="1">
    <citation type="submission" date="2022-10" db="EMBL/GenBank/DDBJ databases">
        <title>Alteromonas sp. chi3 Genome sequencing.</title>
        <authorList>
            <person name="Park S."/>
        </authorList>
    </citation>
    <scope>NUCLEOTIDE SEQUENCE [LARGE SCALE GENOMIC DNA]</scope>
    <source>
        <strain evidence="2">chi3</strain>
    </source>
</reference>
<dbReference type="InterPro" id="IPR007554">
    <property type="entry name" value="Glycerophosphate_synth"/>
</dbReference>
<name>A0ABT5L0Y6_9ALTE</name>
<keyword evidence="2" id="KW-1185">Reference proteome</keyword>
<dbReference type="EMBL" id="JAQQXP010000001">
    <property type="protein sequence ID" value="MDC8829537.1"/>
    <property type="molecule type" value="Genomic_DNA"/>
</dbReference>
<comment type="caution">
    <text evidence="1">The sequence shown here is derived from an EMBL/GenBank/DDBJ whole genome shotgun (WGS) entry which is preliminary data.</text>
</comment>
<sequence>MRYLFYISQNYSFEILRPIQQEAWQRGDECAWFVEGKGVNTALFNADERCLPTISDVVQYKPDAVFVPGNIVPSFVPGLKVQVFHGFEWKKKGHFRIRDCFDLYCTQGPFFTNKFNELQQQHRHFHVRETGWPKLDRLFSTTAENSQSCSTILYAPTFSPSFSSAEALADTILALSQQHDWQWIVKFHPKMDLAIQARYYDRQHTKLIVTDEQSIIPLLQQADVMVSDTSSVITEFLLLNKPVITFRNSQPEPPLLDITAPDQLGDAITRALSVDGELLDSIEEYGQQMHPYRDGQSAKRILDAVKTEIAHLPHSDLRAKPKNFIRQLKMRKRLGYWQF</sequence>
<dbReference type="Pfam" id="PF04464">
    <property type="entry name" value="Glyphos_transf"/>
    <property type="match status" value="1"/>
</dbReference>
<dbReference type="Proteomes" id="UP001218788">
    <property type="component" value="Unassembled WGS sequence"/>
</dbReference>
<dbReference type="RefSeq" id="WP_273637953.1">
    <property type="nucleotide sequence ID" value="NZ_JAQQXP010000001.1"/>
</dbReference>
<accession>A0ABT5L0Y6</accession>
<dbReference type="Gene3D" id="3.40.50.12580">
    <property type="match status" value="1"/>
</dbReference>
<dbReference type="PANTHER" id="PTHR43174:SF1">
    <property type="entry name" value="UDP-N-ACETYLGLUCOSAMINE 2-EPIMERASE"/>
    <property type="match status" value="1"/>
</dbReference>
<dbReference type="InterPro" id="IPR043148">
    <property type="entry name" value="TagF_C"/>
</dbReference>
<dbReference type="PANTHER" id="PTHR43174">
    <property type="entry name" value="UDP-N-ACETYLGLUCOSAMINE 2-EPIMERASE"/>
    <property type="match status" value="1"/>
</dbReference>
<dbReference type="PIRSF" id="PIRSF028458">
    <property type="entry name" value="UCP028458_glyceroPtfrase"/>
    <property type="match status" value="1"/>
</dbReference>
<proteinExistence type="predicted"/>
<gene>
    <name evidence="1" type="ORF">OIK42_02055</name>
</gene>
<protein>
    <submittedName>
        <fullName evidence="1">CDP-glycerol glycerophosphotransferase family protein</fullName>
    </submittedName>
</protein>
<dbReference type="SUPFAM" id="SSF53756">
    <property type="entry name" value="UDP-Glycosyltransferase/glycogen phosphorylase"/>
    <property type="match status" value="1"/>
</dbReference>
<organism evidence="1 2">
    <name type="scientific">Alteromonas gilva</name>
    <dbReference type="NCBI Taxonomy" id="2987522"/>
    <lineage>
        <taxon>Bacteria</taxon>
        <taxon>Pseudomonadati</taxon>
        <taxon>Pseudomonadota</taxon>
        <taxon>Gammaproteobacteria</taxon>
        <taxon>Alteromonadales</taxon>
        <taxon>Alteromonadaceae</taxon>
        <taxon>Alteromonas/Salinimonas group</taxon>
        <taxon>Alteromonas</taxon>
    </lineage>
</organism>
<evidence type="ECO:0000313" key="2">
    <source>
        <dbReference type="Proteomes" id="UP001218788"/>
    </source>
</evidence>